<reference evidence="3" key="1">
    <citation type="submission" date="2016-11" db="EMBL/GenBank/DDBJ databases">
        <authorList>
            <person name="Varghese N."/>
            <person name="Submissions S."/>
        </authorList>
    </citation>
    <scope>NUCLEOTIDE SEQUENCE [LARGE SCALE GENOMIC DNA]</scope>
    <source>
        <strain evidence="3">GAS401</strain>
    </source>
</reference>
<proteinExistence type="predicted"/>
<sequence length="110" mass="12313">MVRRPTSCCRLYPFETHLGQVERVDKHVDHTNRVALVNKIIKASGQQRPLPTIRLLNEAPHRFLQESLENHNSGDAFSHSQGQKATSARVTMRSGSPSEADIVSEVGQVR</sequence>
<dbReference type="Proteomes" id="UP000184096">
    <property type="component" value="Chromosome I"/>
</dbReference>
<gene>
    <name evidence="2" type="ORF">SAMN05444170_6667</name>
</gene>
<feature type="region of interest" description="Disordered" evidence="1">
    <location>
        <begin position="71"/>
        <end position="110"/>
    </location>
</feature>
<feature type="compositionally biased region" description="Polar residues" evidence="1">
    <location>
        <begin position="71"/>
        <end position="97"/>
    </location>
</feature>
<dbReference type="EMBL" id="LT670849">
    <property type="protein sequence ID" value="SHN86389.1"/>
    <property type="molecule type" value="Genomic_DNA"/>
</dbReference>
<organism evidence="2 3">
    <name type="scientific">Bradyrhizobium erythrophlei</name>
    <dbReference type="NCBI Taxonomy" id="1437360"/>
    <lineage>
        <taxon>Bacteria</taxon>
        <taxon>Pseudomonadati</taxon>
        <taxon>Pseudomonadota</taxon>
        <taxon>Alphaproteobacteria</taxon>
        <taxon>Hyphomicrobiales</taxon>
        <taxon>Nitrobacteraceae</taxon>
        <taxon>Bradyrhizobium</taxon>
    </lineage>
</organism>
<dbReference type="AlphaFoldDB" id="A0A1M7UTU5"/>
<evidence type="ECO:0000256" key="1">
    <source>
        <dbReference type="SAM" id="MobiDB-lite"/>
    </source>
</evidence>
<protein>
    <submittedName>
        <fullName evidence="2">Uncharacterized protein</fullName>
    </submittedName>
</protein>
<name>A0A1M7UTU5_9BRAD</name>
<keyword evidence="3" id="KW-1185">Reference proteome</keyword>
<accession>A0A1M7UTU5</accession>
<evidence type="ECO:0000313" key="2">
    <source>
        <dbReference type="EMBL" id="SHN86389.1"/>
    </source>
</evidence>
<evidence type="ECO:0000313" key="3">
    <source>
        <dbReference type="Proteomes" id="UP000184096"/>
    </source>
</evidence>